<reference evidence="2 3" key="1">
    <citation type="submission" date="2024-08" db="EMBL/GenBank/DDBJ databases">
        <title>Gnathostoma spinigerum genome.</title>
        <authorList>
            <person name="Gonzalez-Bertolin B."/>
            <person name="Monzon S."/>
            <person name="Zaballos A."/>
            <person name="Jimenez P."/>
            <person name="Dekumyoy P."/>
            <person name="Varona S."/>
            <person name="Cuesta I."/>
            <person name="Sumanam S."/>
            <person name="Adisakwattana P."/>
            <person name="Gasser R.B."/>
            <person name="Hernandez-Gonzalez A."/>
            <person name="Young N.D."/>
            <person name="Perteguer M.J."/>
        </authorList>
    </citation>
    <scope>NUCLEOTIDE SEQUENCE [LARGE SCALE GENOMIC DNA]</scope>
    <source>
        <strain evidence="2">AL3</strain>
        <tissue evidence="2">Liver</tissue>
    </source>
</reference>
<accession>A0ABD6EEZ2</accession>
<organism evidence="2 3">
    <name type="scientific">Gnathostoma spinigerum</name>
    <dbReference type="NCBI Taxonomy" id="75299"/>
    <lineage>
        <taxon>Eukaryota</taxon>
        <taxon>Metazoa</taxon>
        <taxon>Ecdysozoa</taxon>
        <taxon>Nematoda</taxon>
        <taxon>Chromadorea</taxon>
        <taxon>Rhabditida</taxon>
        <taxon>Spirurina</taxon>
        <taxon>Gnathostomatomorpha</taxon>
        <taxon>Gnathostomatoidea</taxon>
        <taxon>Gnathostomatidae</taxon>
        <taxon>Gnathostoma</taxon>
    </lineage>
</organism>
<dbReference type="InterPro" id="IPR017025">
    <property type="entry name" value="Cancer-assoc_antigen_RCAS1"/>
</dbReference>
<evidence type="ECO:0000256" key="1">
    <source>
        <dbReference type="SAM" id="MobiDB-lite"/>
    </source>
</evidence>
<dbReference type="PANTHER" id="PTHR15208:SF2">
    <property type="entry name" value="RECEPTOR-BINDING CANCER ANTIGEN EXPRESSED ON SISO CELLS"/>
    <property type="match status" value="1"/>
</dbReference>
<proteinExistence type="predicted"/>
<protein>
    <recommendedName>
        <fullName evidence="4">Receptor-binding cancer antigen expressed on SiSo cells</fullName>
    </recommendedName>
</protein>
<dbReference type="PANTHER" id="PTHR15208">
    <property type="entry name" value="RECEPTOR-BINDING CANCER ANTIGEN EXPRESSED ON SISO CELLS CANCER ASSOCIATED SURFACE ANTIGEN RCAS1 ESTROGEN RECEPTOR-BINDING FRAGMENT- ASSOCIATED GENE 9 PROTEIN"/>
    <property type="match status" value="1"/>
</dbReference>
<feature type="region of interest" description="Disordered" evidence="1">
    <location>
        <begin position="177"/>
        <end position="203"/>
    </location>
</feature>
<evidence type="ECO:0008006" key="4">
    <source>
        <dbReference type="Google" id="ProtNLM"/>
    </source>
</evidence>
<comment type="caution">
    <text evidence="2">The sequence shown here is derived from an EMBL/GenBank/DDBJ whole genome shotgun (WGS) entry which is preliminary data.</text>
</comment>
<evidence type="ECO:0000313" key="3">
    <source>
        <dbReference type="Proteomes" id="UP001608902"/>
    </source>
</evidence>
<keyword evidence="3" id="KW-1185">Reference proteome</keyword>
<dbReference type="PIRSF" id="PIRSF034247">
    <property type="entry name" value="RCAS1"/>
    <property type="match status" value="1"/>
</dbReference>
<sequence>MSLVQFVVKKVISFVHLLISCVKRVICFWHHRRSSDSLPLVVPAEERSYNAHFAMESVATNRTGKWDDWSEQPFTTIQDKIEEYRMKKDELATTSEVEPNFFGDMEPELKKTKKVYVGAKQDAQVDSTRNMFSVKETTNFSEFQTAELGELSDEGESAMNSWDADIDLGGVDSVLREQRRREAEEKQRARQKKRMERQNLQAS</sequence>
<name>A0ABD6EEZ2_9BILA</name>
<dbReference type="Proteomes" id="UP001608902">
    <property type="component" value="Unassembled WGS sequence"/>
</dbReference>
<feature type="compositionally biased region" description="Basic and acidic residues" evidence="1">
    <location>
        <begin position="177"/>
        <end position="188"/>
    </location>
</feature>
<dbReference type="AlphaFoldDB" id="A0ABD6EEZ2"/>
<evidence type="ECO:0000313" key="2">
    <source>
        <dbReference type="EMBL" id="MFH4978575.1"/>
    </source>
</evidence>
<dbReference type="EMBL" id="JBGFUD010003308">
    <property type="protein sequence ID" value="MFH4978575.1"/>
    <property type="molecule type" value="Genomic_DNA"/>
</dbReference>
<gene>
    <name evidence="2" type="ORF">AB6A40_005284</name>
</gene>